<feature type="compositionally biased region" description="Low complexity" evidence="1">
    <location>
        <begin position="459"/>
        <end position="470"/>
    </location>
</feature>
<dbReference type="HOGENOM" id="CLU_444234_0_0_1"/>
<dbReference type="AlphaFoldDB" id="A0A0C3QP43"/>
<feature type="region of interest" description="Disordered" evidence="1">
    <location>
        <begin position="187"/>
        <end position="497"/>
    </location>
</feature>
<feature type="compositionally biased region" description="Low complexity" evidence="1">
    <location>
        <begin position="533"/>
        <end position="560"/>
    </location>
</feature>
<reference evidence="2 3" key="1">
    <citation type="submission" date="2014-04" db="EMBL/GenBank/DDBJ databases">
        <authorList>
            <consortium name="DOE Joint Genome Institute"/>
            <person name="Kuo A."/>
            <person name="Girlanda M."/>
            <person name="Perotto S."/>
            <person name="Kohler A."/>
            <person name="Nagy L.G."/>
            <person name="Floudas D."/>
            <person name="Copeland A."/>
            <person name="Barry K.W."/>
            <person name="Cichocki N."/>
            <person name="Veneault-Fourrey C."/>
            <person name="LaButti K."/>
            <person name="Lindquist E.A."/>
            <person name="Lipzen A."/>
            <person name="Lundell T."/>
            <person name="Morin E."/>
            <person name="Murat C."/>
            <person name="Sun H."/>
            <person name="Tunlid A."/>
            <person name="Henrissat B."/>
            <person name="Grigoriev I.V."/>
            <person name="Hibbett D.S."/>
            <person name="Martin F."/>
            <person name="Nordberg H.P."/>
            <person name="Cantor M.N."/>
            <person name="Hua S.X."/>
        </authorList>
    </citation>
    <scope>NUCLEOTIDE SEQUENCE [LARGE SCALE GENOMIC DNA]</scope>
    <source>
        <strain evidence="2 3">MUT 4182</strain>
    </source>
</reference>
<feature type="compositionally biased region" description="Polar residues" evidence="1">
    <location>
        <begin position="106"/>
        <end position="116"/>
    </location>
</feature>
<dbReference type="EMBL" id="KN822988">
    <property type="protein sequence ID" value="KIO29014.1"/>
    <property type="molecule type" value="Genomic_DNA"/>
</dbReference>
<feature type="compositionally biased region" description="Gly residues" evidence="1">
    <location>
        <begin position="272"/>
        <end position="292"/>
    </location>
</feature>
<keyword evidence="3" id="KW-1185">Reference proteome</keyword>
<feature type="compositionally biased region" description="Polar residues" evidence="1">
    <location>
        <begin position="240"/>
        <end position="257"/>
    </location>
</feature>
<accession>A0A0C3QP43</accession>
<organism evidence="2 3">
    <name type="scientific">Tulasnella calospora MUT 4182</name>
    <dbReference type="NCBI Taxonomy" id="1051891"/>
    <lineage>
        <taxon>Eukaryota</taxon>
        <taxon>Fungi</taxon>
        <taxon>Dikarya</taxon>
        <taxon>Basidiomycota</taxon>
        <taxon>Agaricomycotina</taxon>
        <taxon>Agaricomycetes</taxon>
        <taxon>Cantharellales</taxon>
        <taxon>Tulasnellaceae</taxon>
        <taxon>Tulasnella</taxon>
    </lineage>
</organism>
<feature type="region of interest" description="Disordered" evidence="1">
    <location>
        <begin position="1"/>
        <end position="133"/>
    </location>
</feature>
<feature type="compositionally biased region" description="Acidic residues" evidence="1">
    <location>
        <begin position="67"/>
        <end position="87"/>
    </location>
</feature>
<dbReference type="STRING" id="1051891.A0A0C3QP43"/>
<feature type="compositionally biased region" description="Low complexity" evidence="1">
    <location>
        <begin position="38"/>
        <end position="60"/>
    </location>
</feature>
<feature type="compositionally biased region" description="Polar residues" evidence="1">
    <location>
        <begin position="219"/>
        <end position="228"/>
    </location>
</feature>
<feature type="compositionally biased region" description="Polar residues" evidence="1">
    <location>
        <begin position="395"/>
        <end position="438"/>
    </location>
</feature>
<feature type="compositionally biased region" description="Pro residues" evidence="1">
    <location>
        <begin position="293"/>
        <end position="320"/>
    </location>
</feature>
<proteinExistence type="predicted"/>
<dbReference type="Proteomes" id="UP000054248">
    <property type="component" value="Unassembled WGS sequence"/>
</dbReference>
<sequence>MPPKKESAPAHDPSGRFQSSSSKAPGSYPDRSQDLGEPQPGQTPSGQQTTTPDVPDAPVTGGAALLEPEEDGDDREEAEEEDEAEGLLDDRPPRSFRTAEVPPTYGGSSSGIQFPTVQKREKEVKFEHDSDEERRALRTTFREHVSVPAADTIKQEFRRILRFEGETEARSFLEELFEESFKEPIEVRTATMEAPTSTRTTTRRSASPWTLNPDAGPFSRSTPWTSGYRSRGTELPYPSTPFQQSLATYLAQQGKGTSPSSGPSPPICPTGLGNGHGGNPSAGGSGGRGGGGPAPPTGPNPGPPPPPNPGRAPPPGPPPGGGGGGGGGGPPGPIPNPPPPNPAPGPVVYARFNHANGMLTPAATPAPSGRVRRPLTVPQRWPIPPSSTEERRDPQQPTTGSNQSNGTSRFGPTTSRTTPPASHGQQASSRKGQQTGSPPTGKPTRVTILTQSLHDGEASKTSSSRPSGSRISEKSPSERSTTSNKKVSTPTYPIMSLPLTNMQLASIGTNRPLSPPSEEDLEALFFELPPPSSGLTPLLNSRQTLPTSPTPSTKPESRPTNENLVNLYDELINELPPPSQAPPSNLELLEELLDAYPMLPPSPMDVDPLSENEND</sequence>
<gene>
    <name evidence="2" type="ORF">M407DRAFT_21916</name>
</gene>
<protein>
    <submittedName>
        <fullName evidence="2">Uncharacterized protein</fullName>
    </submittedName>
</protein>
<feature type="region of interest" description="Disordered" evidence="1">
    <location>
        <begin position="527"/>
        <end position="562"/>
    </location>
</feature>
<feature type="compositionally biased region" description="Pro residues" evidence="1">
    <location>
        <begin position="330"/>
        <end position="345"/>
    </location>
</feature>
<feature type="compositionally biased region" description="Polar residues" evidence="1">
    <location>
        <begin position="478"/>
        <end position="491"/>
    </location>
</feature>
<reference evidence="3" key="2">
    <citation type="submission" date="2015-01" db="EMBL/GenBank/DDBJ databases">
        <title>Evolutionary Origins and Diversification of the Mycorrhizal Mutualists.</title>
        <authorList>
            <consortium name="DOE Joint Genome Institute"/>
            <consortium name="Mycorrhizal Genomics Consortium"/>
            <person name="Kohler A."/>
            <person name="Kuo A."/>
            <person name="Nagy L.G."/>
            <person name="Floudas D."/>
            <person name="Copeland A."/>
            <person name="Barry K.W."/>
            <person name="Cichocki N."/>
            <person name="Veneault-Fourrey C."/>
            <person name="LaButti K."/>
            <person name="Lindquist E.A."/>
            <person name="Lipzen A."/>
            <person name="Lundell T."/>
            <person name="Morin E."/>
            <person name="Murat C."/>
            <person name="Riley R."/>
            <person name="Ohm R."/>
            <person name="Sun H."/>
            <person name="Tunlid A."/>
            <person name="Henrissat B."/>
            <person name="Grigoriev I.V."/>
            <person name="Hibbett D.S."/>
            <person name="Martin F."/>
        </authorList>
    </citation>
    <scope>NUCLEOTIDE SEQUENCE [LARGE SCALE GENOMIC DNA]</scope>
    <source>
        <strain evidence="3">MUT 4182</strain>
    </source>
</reference>
<evidence type="ECO:0000256" key="1">
    <source>
        <dbReference type="SAM" id="MobiDB-lite"/>
    </source>
</evidence>
<name>A0A0C3QP43_9AGAM</name>
<evidence type="ECO:0000313" key="3">
    <source>
        <dbReference type="Proteomes" id="UP000054248"/>
    </source>
</evidence>
<feature type="compositionally biased region" description="Basic and acidic residues" evidence="1">
    <location>
        <begin position="118"/>
        <end position="133"/>
    </location>
</feature>
<feature type="compositionally biased region" description="Low complexity" evidence="1">
    <location>
        <begin position="189"/>
        <end position="210"/>
    </location>
</feature>
<evidence type="ECO:0000313" key="2">
    <source>
        <dbReference type="EMBL" id="KIO29014.1"/>
    </source>
</evidence>